<evidence type="ECO:0000256" key="2">
    <source>
        <dbReference type="SAM" id="Phobius"/>
    </source>
</evidence>
<keyword evidence="4" id="KW-1185">Reference proteome</keyword>
<dbReference type="OrthoDB" id="5567618at2"/>
<name>A0A344J6A9_9GAMM</name>
<dbReference type="PANTHER" id="PTHR40115">
    <property type="entry name" value="INNER MEMBRANE PROTEIN WITH PEPSY TM HELIX"/>
    <property type="match status" value="1"/>
</dbReference>
<evidence type="ECO:0000313" key="3">
    <source>
        <dbReference type="EMBL" id="AXA84569.1"/>
    </source>
</evidence>
<keyword evidence="2" id="KW-0812">Transmembrane</keyword>
<feature type="transmembrane region" description="Helical" evidence="2">
    <location>
        <begin position="27"/>
        <end position="47"/>
    </location>
</feature>
<dbReference type="Proteomes" id="UP000251842">
    <property type="component" value="Chromosome"/>
</dbReference>
<evidence type="ECO:0008006" key="5">
    <source>
        <dbReference type="Google" id="ProtNLM"/>
    </source>
</evidence>
<evidence type="ECO:0000256" key="1">
    <source>
        <dbReference type="SAM" id="MobiDB-lite"/>
    </source>
</evidence>
<feature type="compositionally biased region" description="Basic and acidic residues" evidence="1">
    <location>
        <begin position="96"/>
        <end position="111"/>
    </location>
</feature>
<reference evidence="4" key="1">
    <citation type="submission" date="2018-05" db="EMBL/GenBank/DDBJ databases">
        <title>Luteimonas pekinense sp. nov., isolated from human Meibomian gland secretions, Beijing, China.</title>
        <authorList>
            <person name="Wen T."/>
            <person name="Bai H."/>
            <person name="Lv H."/>
        </authorList>
    </citation>
    <scope>NUCLEOTIDE SEQUENCE [LARGE SCALE GENOMIC DNA]</scope>
    <source>
        <strain evidence="4">83-4</strain>
    </source>
</reference>
<dbReference type="RefSeq" id="WP_112926782.1">
    <property type="nucleotide sequence ID" value="NZ_CP029556.1"/>
</dbReference>
<sequence>MAASTPPVRGARSAANARYRFIRQLHLWLGAWGAIAALLFGLTGLLMNHRFGDNPWPQGKSEEVAQARFAVPAASAGSAESLSMWLRDVHGLDAHTIRKPKPDEGRKREGKPAGAEAPKWNLSGGNARNSWSAEFTAGSDAITVKHSRQTSLAALNRLHKGVGGGLLWTLLSDSYAIAMIVLGISGIWMWMRGRTPRQMLFSVMGLGLAVLASVMALALS</sequence>
<dbReference type="PANTHER" id="PTHR40115:SF1">
    <property type="entry name" value="INNER MEMBRANE PROTEIN WITH PEPSY TM HELIX"/>
    <property type="match status" value="1"/>
</dbReference>
<dbReference type="InterPro" id="IPR032307">
    <property type="entry name" value="PepSY_TM-like_2"/>
</dbReference>
<dbReference type="KEGG" id="lue:DCD74_07625"/>
<protein>
    <recommendedName>
        <fullName evidence="5">Peptidase</fullName>
    </recommendedName>
</protein>
<dbReference type="EMBL" id="CP029556">
    <property type="protein sequence ID" value="AXA84569.1"/>
    <property type="molecule type" value="Genomic_DNA"/>
</dbReference>
<proteinExistence type="predicted"/>
<organism evidence="3 4">
    <name type="scientific">Solilutibacter oculi</name>
    <dbReference type="NCBI Taxonomy" id="2698682"/>
    <lineage>
        <taxon>Bacteria</taxon>
        <taxon>Pseudomonadati</taxon>
        <taxon>Pseudomonadota</taxon>
        <taxon>Gammaproteobacteria</taxon>
        <taxon>Lysobacterales</taxon>
        <taxon>Lysobacteraceae</taxon>
        <taxon>Solilutibacter</taxon>
    </lineage>
</organism>
<feature type="region of interest" description="Disordered" evidence="1">
    <location>
        <begin position="96"/>
        <end position="122"/>
    </location>
</feature>
<accession>A0A344J6A9</accession>
<gene>
    <name evidence="3" type="ORF">DCD74_07625</name>
</gene>
<feature type="transmembrane region" description="Helical" evidence="2">
    <location>
        <begin position="200"/>
        <end position="219"/>
    </location>
</feature>
<feature type="transmembrane region" description="Helical" evidence="2">
    <location>
        <begin position="166"/>
        <end position="188"/>
    </location>
</feature>
<dbReference type="AlphaFoldDB" id="A0A344J6A9"/>
<dbReference type="Pfam" id="PF16357">
    <property type="entry name" value="PepSY_TM_like_2"/>
    <property type="match status" value="1"/>
</dbReference>
<evidence type="ECO:0000313" key="4">
    <source>
        <dbReference type="Proteomes" id="UP000251842"/>
    </source>
</evidence>
<keyword evidence="2" id="KW-0472">Membrane</keyword>
<keyword evidence="2" id="KW-1133">Transmembrane helix</keyword>